<name>C5IAZ3_AQUCT</name>
<comment type="subcellular location">
    <subcellularLocation>
        <location evidence="1">Secreted</location>
    </subcellularLocation>
</comment>
<keyword evidence="3" id="KW-0964">Secreted</keyword>
<dbReference type="InterPro" id="IPR004275">
    <property type="entry name" value="Frog_antimicrobial_propeptide"/>
</dbReference>
<sequence>MFTMKKSLLLLFFLGTITLSLCEQERGADEEEGNGEKEIKRSMFSVLKNLGKVGLGFVACKVNKQC</sequence>
<reference evidence="10" key="1">
    <citation type="submission" date="2009-03" db="EMBL/GenBank/DDBJ databases">
        <title>Identification and characterization of a novel antimicrobial peptide from Rana catesbeiana.</title>
        <authorList>
            <person name="Zhao R."/>
            <person name="Han W."/>
            <person name="Han J."/>
            <person name="Lei L."/>
            <person name="Feng X."/>
            <person name="Sun C."/>
            <person name="Jiang L."/>
        </authorList>
    </citation>
    <scope>NUCLEOTIDE SEQUENCE</scope>
    <source>
        <strain evidence="10">C94</strain>
    </source>
</reference>
<dbReference type="Pfam" id="PF08023">
    <property type="entry name" value="Antimicrobial_2"/>
    <property type="match status" value="1"/>
</dbReference>
<keyword evidence="5 7" id="KW-0732">Signal</keyword>
<evidence type="ECO:0000313" key="10">
    <source>
        <dbReference type="EMBL" id="ACR84075.1"/>
    </source>
</evidence>
<keyword evidence="2" id="KW-0878">Amphibian defense peptide</keyword>
<evidence type="ECO:0000256" key="6">
    <source>
        <dbReference type="ARBA" id="ARBA00023157"/>
    </source>
</evidence>
<evidence type="ECO:0000256" key="3">
    <source>
        <dbReference type="ARBA" id="ARBA00022525"/>
    </source>
</evidence>
<evidence type="ECO:0000256" key="5">
    <source>
        <dbReference type="ARBA" id="ARBA00022729"/>
    </source>
</evidence>
<evidence type="ECO:0000259" key="8">
    <source>
        <dbReference type="Pfam" id="PF03032"/>
    </source>
</evidence>
<evidence type="ECO:0000256" key="4">
    <source>
        <dbReference type="ARBA" id="ARBA00022529"/>
    </source>
</evidence>
<dbReference type="EMBL" id="FJ830659">
    <property type="protein sequence ID" value="ACR84075.1"/>
    <property type="molecule type" value="mRNA"/>
</dbReference>
<dbReference type="Pfam" id="PF03032">
    <property type="entry name" value="FSAP_sig_propep"/>
    <property type="match status" value="1"/>
</dbReference>
<feature type="domain" description="Frog antimicrobial peptide brevinin-2/esculentin type" evidence="9">
    <location>
        <begin position="42"/>
        <end position="66"/>
    </location>
</feature>
<dbReference type="GO" id="GO:0006952">
    <property type="term" value="P:defense response"/>
    <property type="evidence" value="ECO:0007669"/>
    <property type="project" value="UniProtKB-KW"/>
</dbReference>
<evidence type="ECO:0000256" key="1">
    <source>
        <dbReference type="ARBA" id="ARBA00004613"/>
    </source>
</evidence>
<proteinExistence type="evidence at transcript level"/>
<keyword evidence="6" id="KW-1015">Disulfide bond</keyword>
<feature type="chain" id="PRO_5002953396" evidence="7">
    <location>
        <begin position="23"/>
        <end position="66"/>
    </location>
</feature>
<organism evidence="10">
    <name type="scientific">Aquarana catesbeiana</name>
    <name type="common">American bullfrog</name>
    <name type="synonym">Rana catesbeiana</name>
    <dbReference type="NCBI Taxonomy" id="8400"/>
    <lineage>
        <taxon>Eukaryota</taxon>
        <taxon>Metazoa</taxon>
        <taxon>Chordata</taxon>
        <taxon>Craniata</taxon>
        <taxon>Vertebrata</taxon>
        <taxon>Euteleostomi</taxon>
        <taxon>Amphibia</taxon>
        <taxon>Batrachia</taxon>
        <taxon>Anura</taxon>
        <taxon>Neobatrachia</taxon>
        <taxon>Ranoidea</taxon>
        <taxon>Ranidae</taxon>
        <taxon>Aquarana</taxon>
    </lineage>
</organism>
<evidence type="ECO:0000256" key="7">
    <source>
        <dbReference type="SAM" id="SignalP"/>
    </source>
</evidence>
<evidence type="ECO:0000259" key="9">
    <source>
        <dbReference type="Pfam" id="PF08023"/>
    </source>
</evidence>
<accession>C5IAZ3</accession>
<keyword evidence="4" id="KW-0929">Antimicrobial</keyword>
<evidence type="ECO:0000256" key="2">
    <source>
        <dbReference type="ARBA" id="ARBA00022446"/>
    </source>
</evidence>
<dbReference type="AlphaFoldDB" id="C5IAZ3"/>
<protein>
    <submittedName>
        <fullName evidence="10">Ranatuerin-1Cb antimicrobial peptide</fullName>
    </submittedName>
</protein>
<feature type="domain" description="Frog antimicrobial peptide propeptide" evidence="8">
    <location>
        <begin position="2"/>
        <end position="38"/>
    </location>
</feature>
<dbReference type="InterPro" id="IPR012521">
    <property type="entry name" value="Antimicrobial_frog_2"/>
</dbReference>
<dbReference type="GO" id="GO:0005576">
    <property type="term" value="C:extracellular region"/>
    <property type="evidence" value="ECO:0007669"/>
    <property type="project" value="UniProtKB-SubCell"/>
</dbReference>
<feature type="signal peptide" evidence="7">
    <location>
        <begin position="1"/>
        <end position="22"/>
    </location>
</feature>